<organism evidence="2 3">
    <name type="scientific">Occultella glacieicola</name>
    <dbReference type="NCBI Taxonomy" id="2518684"/>
    <lineage>
        <taxon>Bacteria</taxon>
        <taxon>Bacillati</taxon>
        <taxon>Actinomycetota</taxon>
        <taxon>Actinomycetes</taxon>
        <taxon>Micrococcales</taxon>
        <taxon>Ruaniaceae</taxon>
        <taxon>Occultella</taxon>
    </lineage>
</organism>
<dbReference type="EMBL" id="SMNA01000001">
    <property type="protein sequence ID" value="TDE99069.1"/>
    <property type="molecule type" value="Genomic_DNA"/>
</dbReference>
<evidence type="ECO:0000259" key="1">
    <source>
        <dbReference type="Pfam" id="PF18029"/>
    </source>
</evidence>
<evidence type="ECO:0000313" key="2">
    <source>
        <dbReference type="EMBL" id="TDE99069.1"/>
    </source>
</evidence>
<dbReference type="PANTHER" id="PTHR35908:SF1">
    <property type="entry name" value="CONSERVED PROTEIN"/>
    <property type="match status" value="1"/>
</dbReference>
<proteinExistence type="predicted"/>
<dbReference type="Proteomes" id="UP000504882">
    <property type="component" value="Unassembled WGS sequence"/>
</dbReference>
<dbReference type="InterPro" id="IPR029068">
    <property type="entry name" value="Glyas_Bleomycin-R_OHBP_Dase"/>
</dbReference>
<sequence>MAVRWHSVVVDCFDPASLSRWWAEVLDWTIVHESEDEVFLVPHALDRSPTMPHHPVAGPGLLFGRSTDEKTVKNRLHLDLAPGMAPGIVSGMAPGSRDAEVERLIGLGATRVDIGQKDVPWVVLADPEGNEFCVLGDRP</sequence>
<dbReference type="Pfam" id="PF18029">
    <property type="entry name" value="Glyoxalase_6"/>
    <property type="match status" value="1"/>
</dbReference>
<name>A0ABY2EAH0_9MICO</name>
<dbReference type="InterPro" id="IPR041581">
    <property type="entry name" value="Glyoxalase_6"/>
</dbReference>
<protein>
    <submittedName>
        <fullName evidence="2">VOC family protein</fullName>
    </submittedName>
</protein>
<dbReference type="SUPFAM" id="SSF54593">
    <property type="entry name" value="Glyoxalase/Bleomycin resistance protein/Dihydroxybiphenyl dioxygenase"/>
    <property type="match status" value="1"/>
</dbReference>
<reference evidence="2 3" key="1">
    <citation type="submission" date="2019-03" db="EMBL/GenBank/DDBJ databases">
        <title>Genomic features of bacteria from cold environments.</title>
        <authorList>
            <person name="Shen L."/>
        </authorList>
    </citation>
    <scope>NUCLEOTIDE SEQUENCE [LARGE SCALE GENOMIC DNA]</scope>
    <source>
        <strain evidence="3">T3246-1</strain>
    </source>
</reference>
<evidence type="ECO:0000313" key="3">
    <source>
        <dbReference type="Proteomes" id="UP000504882"/>
    </source>
</evidence>
<comment type="caution">
    <text evidence="2">The sequence shown here is derived from an EMBL/GenBank/DDBJ whole genome shotgun (WGS) entry which is preliminary data.</text>
</comment>
<gene>
    <name evidence="2" type="ORF">EXU48_02495</name>
</gene>
<accession>A0ABY2EAH0</accession>
<dbReference type="RefSeq" id="WP_133105971.1">
    <property type="nucleotide sequence ID" value="NZ_SMNA01000001.1"/>
</dbReference>
<dbReference type="PANTHER" id="PTHR35908">
    <property type="entry name" value="HYPOTHETICAL FUSION PROTEIN"/>
    <property type="match status" value="1"/>
</dbReference>
<keyword evidence="3" id="KW-1185">Reference proteome</keyword>
<feature type="domain" description="Glyoxalase-like" evidence="1">
    <location>
        <begin position="7"/>
        <end position="135"/>
    </location>
</feature>
<dbReference type="Gene3D" id="3.10.180.10">
    <property type="entry name" value="2,3-Dihydroxybiphenyl 1,2-Dioxygenase, domain 1"/>
    <property type="match status" value="1"/>
</dbReference>